<dbReference type="AlphaFoldDB" id="A0A934SIW2"/>
<protein>
    <submittedName>
        <fullName evidence="1">DUF4150 domain-containing protein</fullName>
    </submittedName>
</protein>
<organism evidence="1 2">
    <name type="scientific">Paracoccus caeni</name>
    <dbReference type="NCBI Taxonomy" id="657651"/>
    <lineage>
        <taxon>Bacteria</taxon>
        <taxon>Pseudomonadati</taxon>
        <taxon>Pseudomonadota</taxon>
        <taxon>Alphaproteobacteria</taxon>
        <taxon>Rhodobacterales</taxon>
        <taxon>Paracoccaceae</taxon>
        <taxon>Paracoccus</taxon>
    </lineage>
</organism>
<dbReference type="EMBL" id="JAEPRQ010000003">
    <property type="protein sequence ID" value="MBK4216157.1"/>
    <property type="molecule type" value="Genomic_DNA"/>
</dbReference>
<sequence length="87" mass="9175">MAKSAARHSGKEAMIVCLAPDVCLTPIGSAMVPVPYMIVSRLDWSQRTAPHTTFGGQEAFTMASRTDKVVGNEPGTVSVASGPRQTI</sequence>
<gene>
    <name evidence="1" type="ORF">JJJ17_09495</name>
</gene>
<accession>A0A934SIW2</accession>
<reference evidence="1" key="1">
    <citation type="submission" date="2021-01" db="EMBL/GenBank/DDBJ databases">
        <title>Paracoccus amoyensis sp. nov., isolated from the surface seawater along the coast of Xiamen Island, China.</title>
        <authorList>
            <person name="Lyu L."/>
        </authorList>
    </citation>
    <scope>NUCLEOTIDE SEQUENCE</scope>
    <source>
        <strain evidence="1">MJ17</strain>
    </source>
</reference>
<dbReference type="Pfam" id="PF13665">
    <property type="entry name" value="Tox-PAAR-like"/>
    <property type="match status" value="1"/>
</dbReference>
<keyword evidence="2" id="KW-1185">Reference proteome</keyword>
<evidence type="ECO:0000313" key="2">
    <source>
        <dbReference type="Proteomes" id="UP000640485"/>
    </source>
</evidence>
<evidence type="ECO:0000313" key="1">
    <source>
        <dbReference type="EMBL" id="MBK4216157.1"/>
    </source>
</evidence>
<dbReference type="Proteomes" id="UP000640485">
    <property type="component" value="Unassembled WGS sequence"/>
</dbReference>
<comment type="caution">
    <text evidence="1">The sequence shown here is derived from an EMBL/GenBank/DDBJ whole genome shotgun (WGS) entry which is preliminary data.</text>
</comment>
<name>A0A934SIW2_9RHOB</name>
<proteinExistence type="predicted"/>